<keyword evidence="5" id="KW-1185">Reference proteome</keyword>
<feature type="domain" description="Quinate/shikimate 5-dehydrogenase/glutamyl-tRNA reductase" evidence="2">
    <location>
        <begin position="160"/>
        <end position="255"/>
    </location>
</feature>
<evidence type="ECO:0000256" key="1">
    <source>
        <dbReference type="ARBA" id="ARBA00022857"/>
    </source>
</evidence>
<keyword evidence="1" id="KW-0521">NADP</keyword>
<comment type="caution">
    <text evidence="4">The sequence shown here is derived from an EMBL/GenBank/DDBJ whole genome shotgun (WGS) entry which is preliminary data.</text>
</comment>
<feature type="domain" description="Dipicolinate synthase subunit A N-terminal" evidence="3">
    <location>
        <begin position="16"/>
        <end position="131"/>
    </location>
</feature>
<dbReference type="InterPro" id="IPR031629">
    <property type="entry name" value="DpaA_N"/>
</dbReference>
<dbReference type="InterPro" id="IPR006151">
    <property type="entry name" value="Shikm_DH/Glu-tRNA_Rdtase"/>
</dbReference>
<evidence type="ECO:0000259" key="3">
    <source>
        <dbReference type="Pfam" id="PF16924"/>
    </source>
</evidence>
<evidence type="ECO:0000259" key="2">
    <source>
        <dbReference type="Pfam" id="PF01488"/>
    </source>
</evidence>
<proteinExistence type="predicted"/>
<dbReference type="Gene3D" id="3.40.50.720">
    <property type="entry name" value="NAD(P)-binding Rossmann-like Domain"/>
    <property type="match status" value="2"/>
</dbReference>
<dbReference type="Pfam" id="PF01488">
    <property type="entry name" value="Shikimate_DH"/>
    <property type="match status" value="1"/>
</dbReference>
<dbReference type="InterPro" id="IPR036291">
    <property type="entry name" value="NAD(P)-bd_dom_sf"/>
</dbReference>
<dbReference type="RefSeq" id="WP_166954145.1">
    <property type="nucleotide sequence ID" value="NZ_JAASQI010000007.1"/>
</dbReference>
<dbReference type="EMBL" id="JAASQI010000007">
    <property type="protein sequence ID" value="NIJ59098.1"/>
    <property type="molecule type" value="Genomic_DNA"/>
</dbReference>
<dbReference type="Proteomes" id="UP001429580">
    <property type="component" value="Unassembled WGS sequence"/>
</dbReference>
<dbReference type="Pfam" id="PF16924">
    <property type="entry name" value="DpaA_N"/>
    <property type="match status" value="1"/>
</dbReference>
<sequence length="304" mass="32314">MTRQDSWQDSWNDITIAVVAGDAREQEIARCARDAGASVRAFGFPWPEGGIKGVTLADSLEQALNGADIALFPIPGIAPDGALFAPAAGGRIIPTREALAGMKQPGHIILGWADANLKAHCEALGITLHEYEWDVDLMLLRGPAIVEGVLKVLIENTDITIHRADILLVGQGTIGSLLTHTLVSLGARVHVAARNPVQRAAAYAAGAESWSLEDLPSLLPRMDMVIGSVPKQIIGRDLLATLRPSTLLVDIAAPPGTIDREAAAALGLKAVWARGMGARAPVTVGRSQWSGIRRRIAELREKRA</sequence>
<accession>A0ABX0V3D5</accession>
<protein>
    <submittedName>
        <fullName evidence="4">Dipicolinate synthase subunit A</fullName>
    </submittedName>
</protein>
<organism evidence="4 5">
    <name type="scientific">Pseudochelatococcus lubricantis</name>
    <dbReference type="NCBI Taxonomy" id="1538102"/>
    <lineage>
        <taxon>Bacteria</taxon>
        <taxon>Pseudomonadati</taxon>
        <taxon>Pseudomonadota</taxon>
        <taxon>Alphaproteobacteria</taxon>
        <taxon>Hyphomicrobiales</taxon>
        <taxon>Chelatococcaceae</taxon>
        <taxon>Pseudochelatococcus</taxon>
    </lineage>
</organism>
<evidence type="ECO:0000313" key="4">
    <source>
        <dbReference type="EMBL" id="NIJ59098.1"/>
    </source>
</evidence>
<reference evidence="4 5" key="1">
    <citation type="submission" date="2020-03" db="EMBL/GenBank/DDBJ databases">
        <title>Genomic Encyclopedia of Type Strains, Phase IV (KMG-IV): sequencing the most valuable type-strain genomes for metagenomic binning, comparative biology and taxonomic classification.</title>
        <authorList>
            <person name="Goeker M."/>
        </authorList>
    </citation>
    <scope>NUCLEOTIDE SEQUENCE [LARGE SCALE GENOMIC DNA]</scope>
    <source>
        <strain evidence="4 5">DSM 103870</strain>
    </source>
</reference>
<name>A0ABX0V3D5_9HYPH</name>
<dbReference type="SUPFAM" id="SSF51735">
    <property type="entry name" value="NAD(P)-binding Rossmann-fold domains"/>
    <property type="match status" value="1"/>
</dbReference>
<evidence type="ECO:0000313" key="5">
    <source>
        <dbReference type="Proteomes" id="UP001429580"/>
    </source>
</evidence>
<gene>
    <name evidence="4" type="ORF">FHS82_002953</name>
</gene>